<reference evidence="8" key="1">
    <citation type="submission" date="2023-06" db="EMBL/GenBank/DDBJ databases">
        <title>Egi l300058.</title>
        <authorList>
            <person name="Gao L."/>
            <person name="Fang B.-Z."/>
            <person name="Li W.-J."/>
        </authorList>
    </citation>
    <scope>NUCLEOTIDE SEQUENCE</scope>
    <source>
        <strain evidence="8">EGI L300058</strain>
    </source>
</reference>
<dbReference type="PANTHER" id="PTHR30213">
    <property type="entry name" value="INNER MEMBRANE PROTEIN YHJD"/>
    <property type="match status" value="1"/>
</dbReference>
<feature type="transmembrane region" description="Helical" evidence="7">
    <location>
        <begin position="253"/>
        <end position="275"/>
    </location>
</feature>
<feature type="transmembrane region" description="Helical" evidence="7">
    <location>
        <begin position="97"/>
        <end position="127"/>
    </location>
</feature>
<feature type="compositionally biased region" description="Low complexity" evidence="6">
    <location>
        <begin position="16"/>
        <end position="32"/>
    </location>
</feature>
<feature type="transmembrane region" description="Helical" evidence="7">
    <location>
        <begin position="287"/>
        <end position="305"/>
    </location>
</feature>
<name>A0ABT8GEW8_9MICO</name>
<feature type="compositionally biased region" description="Basic and acidic residues" evidence="6">
    <location>
        <begin position="1"/>
        <end position="15"/>
    </location>
</feature>
<dbReference type="PANTHER" id="PTHR30213:SF1">
    <property type="entry name" value="INNER MEMBRANE PROTEIN YHJD"/>
    <property type="match status" value="1"/>
</dbReference>
<evidence type="ECO:0000256" key="5">
    <source>
        <dbReference type="ARBA" id="ARBA00023136"/>
    </source>
</evidence>
<feature type="region of interest" description="Disordered" evidence="6">
    <location>
        <begin position="359"/>
        <end position="384"/>
    </location>
</feature>
<keyword evidence="2" id="KW-1003">Cell membrane</keyword>
<evidence type="ECO:0000256" key="4">
    <source>
        <dbReference type="ARBA" id="ARBA00022989"/>
    </source>
</evidence>
<evidence type="ECO:0000256" key="7">
    <source>
        <dbReference type="SAM" id="Phobius"/>
    </source>
</evidence>
<comment type="caution">
    <text evidence="8">The sequence shown here is derived from an EMBL/GenBank/DDBJ whole genome shotgun (WGS) entry which is preliminary data.</text>
</comment>
<dbReference type="Proteomes" id="UP001172708">
    <property type="component" value="Unassembled WGS sequence"/>
</dbReference>
<feature type="compositionally biased region" description="Polar residues" evidence="6">
    <location>
        <begin position="366"/>
        <end position="384"/>
    </location>
</feature>
<evidence type="ECO:0000313" key="9">
    <source>
        <dbReference type="Proteomes" id="UP001172708"/>
    </source>
</evidence>
<evidence type="ECO:0000256" key="2">
    <source>
        <dbReference type="ARBA" id="ARBA00022475"/>
    </source>
</evidence>
<keyword evidence="9" id="KW-1185">Reference proteome</keyword>
<feature type="transmembrane region" description="Helical" evidence="7">
    <location>
        <begin position="167"/>
        <end position="187"/>
    </location>
</feature>
<evidence type="ECO:0000256" key="1">
    <source>
        <dbReference type="ARBA" id="ARBA00004651"/>
    </source>
</evidence>
<sequence>MAEREDHGATQDDPARASAASPESAAQAAAHGPHQHAADSAFQHTSAYRREQDRREAEDASMVDKGKAGVKRAKSLKERFERTHAGRMLERVNDGNGMILAGGIAYFSLTSIAAALVIAVTLLSYFVSRNSEWNERFYSFLDESIPGIVGDGDGGLVNPAELEPQPMTGVVGVVSFLILFNTATRYLRGMRVGVRTMLGKEAAPPAQGKLRDFIALFSLIIVVVLGLVLQVVASQFAEVMAGWFSVEWISEGIIRGPAIAIGVLLDMAFAALAIVVLGRYKGPRTPLLWALFAAAVAIGILRQAFSLVVGSLSENAVLGSAIAIVSLLIFVDFIARILLLTSAWLGTNRDVQRVDPEIESDMAESQPRQSHGGVTTRKSTVRTS</sequence>
<evidence type="ECO:0000313" key="8">
    <source>
        <dbReference type="EMBL" id="MDN4479977.1"/>
    </source>
</evidence>
<dbReference type="Pfam" id="PF03631">
    <property type="entry name" value="Virul_fac_BrkB"/>
    <property type="match status" value="1"/>
</dbReference>
<accession>A0ABT8GEW8</accession>
<feature type="compositionally biased region" description="Basic and acidic residues" evidence="6">
    <location>
        <begin position="48"/>
        <end position="67"/>
    </location>
</feature>
<evidence type="ECO:0000256" key="3">
    <source>
        <dbReference type="ARBA" id="ARBA00022692"/>
    </source>
</evidence>
<dbReference type="EMBL" id="JAUHQA010000001">
    <property type="protein sequence ID" value="MDN4479977.1"/>
    <property type="molecule type" value="Genomic_DNA"/>
</dbReference>
<dbReference type="InterPro" id="IPR017039">
    <property type="entry name" value="Virul_fac_BrkB"/>
</dbReference>
<feature type="transmembrane region" description="Helical" evidence="7">
    <location>
        <begin position="317"/>
        <end position="339"/>
    </location>
</feature>
<organism evidence="8 9">
    <name type="scientific">Demequina muriae</name>
    <dbReference type="NCBI Taxonomy" id="3051664"/>
    <lineage>
        <taxon>Bacteria</taxon>
        <taxon>Bacillati</taxon>
        <taxon>Actinomycetota</taxon>
        <taxon>Actinomycetes</taxon>
        <taxon>Micrococcales</taxon>
        <taxon>Demequinaceae</taxon>
        <taxon>Demequina</taxon>
    </lineage>
</organism>
<feature type="transmembrane region" description="Helical" evidence="7">
    <location>
        <begin position="213"/>
        <end position="233"/>
    </location>
</feature>
<gene>
    <name evidence="8" type="ORF">QQX02_03445</name>
</gene>
<feature type="region of interest" description="Disordered" evidence="6">
    <location>
        <begin position="1"/>
        <end position="77"/>
    </location>
</feature>
<keyword evidence="5 7" id="KW-0472">Membrane</keyword>
<keyword evidence="4 7" id="KW-1133">Transmembrane helix</keyword>
<keyword evidence="3 7" id="KW-0812">Transmembrane</keyword>
<dbReference type="RefSeq" id="WP_301141233.1">
    <property type="nucleotide sequence ID" value="NZ_JAUHQA010000001.1"/>
</dbReference>
<proteinExistence type="predicted"/>
<evidence type="ECO:0000256" key="6">
    <source>
        <dbReference type="SAM" id="MobiDB-lite"/>
    </source>
</evidence>
<comment type="subcellular location">
    <subcellularLocation>
        <location evidence="1">Cell membrane</location>
        <topology evidence="1">Multi-pass membrane protein</topology>
    </subcellularLocation>
</comment>
<protein>
    <submittedName>
        <fullName evidence="8">YhjD/YihY/BrkB family envelope integrity protein</fullName>
    </submittedName>
</protein>